<feature type="transmembrane region" description="Helical" evidence="1">
    <location>
        <begin position="49"/>
        <end position="68"/>
    </location>
</feature>
<evidence type="ECO:0000256" key="1">
    <source>
        <dbReference type="SAM" id="Phobius"/>
    </source>
</evidence>
<organism evidence="2 3">
    <name type="scientific">Gallaecimonas pentaromativorans</name>
    <dbReference type="NCBI Taxonomy" id="584787"/>
    <lineage>
        <taxon>Bacteria</taxon>
        <taxon>Pseudomonadati</taxon>
        <taxon>Pseudomonadota</taxon>
        <taxon>Gammaproteobacteria</taxon>
        <taxon>Enterobacterales</taxon>
        <taxon>Gallaecimonadaceae</taxon>
        <taxon>Gallaecimonas</taxon>
    </lineage>
</organism>
<gene>
    <name evidence="2" type="ORF">EDC28_103151</name>
</gene>
<dbReference type="RefSeq" id="WP_050657345.1">
    <property type="nucleotide sequence ID" value="NZ_LFWC01000001.1"/>
</dbReference>
<dbReference type="GO" id="GO:0005886">
    <property type="term" value="C:plasma membrane"/>
    <property type="evidence" value="ECO:0007669"/>
    <property type="project" value="TreeGrafter"/>
</dbReference>
<keyword evidence="3" id="KW-1185">Reference proteome</keyword>
<dbReference type="EMBL" id="RJUL01000003">
    <property type="protein sequence ID" value="ROQ28558.1"/>
    <property type="molecule type" value="Genomic_DNA"/>
</dbReference>
<dbReference type="PIRSF" id="PIRSF005610">
    <property type="entry name" value="SirB"/>
    <property type="match status" value="1"/>
</dbReference>
<keyword evidence="1" id="KW-0472">Membrane</keyword>
<dbReference type="STRING" id="584787.GCA_001247655_00276"/>
<dbReference type="PANTHER" id="PTHR39594:SF1">
    <property type="entry name" value="PROTEIN YCHQ"/>
    <property type="match status" value="1"/>
</dbReference>
<keyword evidence="1" id="KW-0812">Transmembrane</keyword>
<feature type="transmembrane region" description="Helical" evidence="1">
    <location>
        <begin position="100"/>
        <end position="121"/>
    </location>
</feature>
<protein>
    <submittedName>
        <fullName evidence="2">Putative membrane protein SirB2</fullName>
    </submittedName>
</protein>
<feature type="transmembrane region" description="Helical" evidence="1">
    <location>
        <begin position="74"/>
        <end position="93"/>
    </location>
</feature>
<dbReference type="Pfam" id="PF04247">
    <property type="entry name" value="SirB"/>
    <property type="match status" value="1"/>
</dbReference>
<dbReference type="PANTHER" id="PTHR39594">
    <property type="entry name" value="PROTEIN YCHQ"/>
    <property type="match status" value="1"/>
</dbReference>
<accession>A0A3N1PL13</accession>
<dbReference type="OrthoDB" id="5588650at2"/>
<sequence length="129" mass="14594">MAFLYPALKHVHELSIFASLLLLTIRFAMDFRNRQDWRQAKVLKVLPRVFDTLLLLSAVGLCVVLSSYPFQSPWVTEKLLGLVAYILLGVVALQRQRGKLMRVFALAGAYGWVLFNAKLAITKTPLVFS</sequence>
<dbReference type="InterPro" id="IPR007360">
    <property type="entry name" value="SirB"/>
</dbReference>
<comment type="caution">
    <text evidence="2">The sequence shown here is derived from an EMBL/GenBank/DDBJ whole genome shotgun (WGS) entry which is preliminary data.</text>
</comment>
<keyword evidence="1" id="KW-1133">Transmembrane helix</keyword>
<evidence type="ECO:0000313" key="2">
    <source>
        <dbReference type="EMBL" id="ROQ28558.1"/>
    </source>
</evidence>
<name>A0A3N1PL13_9GAMM</name>
<proteinExistence type="predicted"/>
<reference evidence="2 3" key="1">
    <citation type="submission" date="2018-11" db="EMBL/GenBank/DDBJ databases">
        <title>Genomic Encyclopedia of Type Strains, Phase IV (KMG-IV): sequencing the most valuable type-strain genomes for metagenomic binning, comparative biology and taxonomic classification.</title>
        <authorList>
            <person name="Goeker M."/>
        </authorList>
    </citation>
    <scope>NUCLEOTIDE SEQUENCE [LARGE SCALE GENOMIC DNA]</scope>
    <source>
        <strain evidence="2 3">DSM 21945</strain>
    </source>
</reference>
<dbReference type="Proteomes" id="UP000268033">
    <property type="component" value="Unassembled WGS sequence"/>
</dbReference>
<dbReference type="AlphaFoldDB" id="A0A3N1PL13"/>
<evidence type="ECO:0000313" key="3">
    <source>
        <dbReference type="Proteomes" id="UP000268033"/>
    </source>
</evidence>
<feature type="transmembrane region" description="Helical" evidence="1">
    <location>
        <begin position="12"/>
        <end position="29"/>
    </location>
</feature>